<gene>
    <name evidence="7" type="ORF">PZA18_18340</name>
</gene>
<dbReference type="PANTHER" id="PTHR45138">
    <property type="entry name" value="REGULATORY COMPONENTS OF SENSORY TRANSDUCTION SYSTEM"/>
    <property type="match status" value="1"/>
</dbReference>
<dbReference type="Pfam" id="PF00990">
    <property type="entry name" value="GGDEF"/>
    <property type="match status" value="1"/>
</dbReference>
<dbReference type="InterPro" id="IPR001789">
    <property type="entry name" value="Sig_transdc_resp-reg_receiver"/>
</dbReference>
<dbReference type="PANTHER" id="PTHR45138:SF9">
    <property type="entry name" value="DIGUANYLATE CYCLASE DGCM-RELATED"/>
    <property type="match status" value="1"/>
</dbReference>
<reference evidence="7" key="1">
    <citation type="submission" date="2023-03" db="EMBL/GenBank/DDBJ databases">
        <title>Chitinimonas shenzhenensis gen. nov., sp. nov., a novel member of family Burkholderiaceae isolated from activated sludge collected in Shen Zhen, China.</title>
        <authorList>
            <person name="Wang X."/>
        </authorList>
    </citation>
    <scope>NUCLEOTIDE SEQUENCE</scope>
    <source>
        <strain evidence="7">DQS-5</strain>
    </source>
</reference>
<evidence type="ECO:0000256" key="3">
    <source>
        <dbReference type="PROSITE-ProRule" id="PRU00169"/>
    </source>
</evidence>
<keyword evidence="4" id="KW-0175">Coiled coil</keyword>
<dbReference type="NCBIfam" id="TIGR00254">
    <property type="entry name" value="GGDEF"/>
    <property type="match status" value="1"/>
</dbReference>
<evidence type="ECO:0000259" key="5">
    <source>
        <dbReference type="PROSITE" id="PS50110"/>
    </source>
</evidence>
<dbReference type="InterPro" id="IPR043128">
    <property type="entry name" value="Rev_trsase/Diguanyl_cyclase"/>
</dbReference>
<dbReference type="Gene3D" id="3.30.70.270">
    <property type="match status" value="1"/>
</dbReference>
<dbReference type="PROSITE" id="PS50887">
    <property type="entry name" value="GGDEF"/>
    <property type="match status" value="1"/>
</dbReference>
<accession>A0ABT7E104</accession>
<sequence length="330" mass="37127">MGPHAILCVDDDQGVLNAMRFLLSKNLQPDQILELAESGEEALEIVHDMQAEGTELCVVISDYIMPGMKGDELLVRIHKLLPKAITIMLTGQSDLQGVKRAINDANLYRFLEKPWNNEDVLLTVNSALRVYDMAQALEQQNAELRRMNEELEQIVAARTQELTEKNQQLEKLAITDRLTGLYNRHYLDRVCEHEFATAQRYGNAFSLILLDVDLFKQVNDQYGHAVGDAVLVDIAHILRQRVRETDVVGRWGGEEFLVICPNTTQQGACEVAEVLRERIAHHSFADVGQRSASFGVASYRADDTLTSLYVRADQALYQAKAGGRNQVQSF</sequence>
<feature type="domain" description="GGDEF" evidence="6">
    <location>
        <begin position="203"/>
        <end position="330"/>
    </location>
</feature>
<dbReference type="Gene3D" id="3.40.50.2300">
    <property type="match status" value="1"/>
</dbReference>
<dbReference type="Pfam" id="PF00072">
    <property type="entry name" value="Response_reg"/>
    <property type="match status" value="1"/>
</dbReference>
<evidence type="ECO:0000256" key="2">
    <source>
        <dbReference type="ARBA" id="ARBA00034247"/>
    </source>
</evidence>
<dbReference type="CDD" id="cd01949">
    <property type="entry name" value="GGDEF"/>
    <property type="match status" value="1"/>
</dbReference>
<dbReference type="SMART" id="SM00267">
    <property type="entry name" value="GGDEF"/>
    <property type="match status" value="1"/>
</dbReference>
<dbReference type="PROSITE" id="PS50110">
    <property type="entry name" value="RESPONSE_REGULATORY"/>
    <property type="match status" value="1"/>
</dbReference>
<dbReference type="Proteomes" id="UP001172778">
    <property type="component" value="Unassembled WGS sequence"/>
</dbReference>
<dbReference type="InterPro" id="IPR011006">
    <property type="entry name" value="CheY-like_superfamily"/>
</dbReference>
<keyword evidence="7" id="KW-0548">Nucleotidyltransferase</keyword>
<dbReference type="SUPFAM" id="SSF55073">
    <property type="entry name" value="Nucleotide cyclase"/>
    <property type="match status" value="1"/>
</dbReference>
<comment type="caution">
    <text evidence="7">The sequence shown here is derived from an EMBL/GenBank/DDBJ whole genome shotgun (WGS) entry which is preliminary data.</text>
</comment>
<evidence type="ECO:0000256" key="4">
    <source>
        <dbReference type="SAM" id="Coils"/>
    </source>
</evidence>
<evidence type="ECO:0000256" key="1">
    <source>
        <dbReference type="ARBA" id="ARBA00012528"/>
    </source>
</evidence>
<organism evidence="7 8">
    <name type="scientific">Parachitinimonas caeni</name>
    <dbReference type="NCBI Taxonomy" id="3031301"/>
    <lineage>
        <taxon>Bacteria</taxon>
        <taxon>Pseudomonadati</taxon>
        <taxon>Pseudomonadota</taxon>
        <taxon>Betaproteobacteria</taxon>
        <taxon>Neisseriales</taxon>
        <taxon>Chitinibacteraceae</taxon>
        <taxon>Parachitinimonas</taxon>
    </lineage>
</organism>
<evidence type="ECO:0000313" key="8">
    <source>
        <dbReference type="Proteomes" id="UP001172778"/>
    </source>
</evidence>
<keyword evidence="3" id="KW-0597">Phosphoprotein</keyword>
<feature type="coiled-coil region" evidence="4">
    <location>
        <begin position="130"/>
        <end position="168"/>
    </location>
</feature>
<comment type="catalytic activity">
    <reaction evidence="2">
        <text>2 GTP = 3',3'-c-di-GMP + 2 diphosphate</text>
        <dbReference type="Rhea" id="RHEA:24898"/>
        <dbReference type="ChEBI" id="CHEBI:33019"/>
        <dbReference type="ChEBI" id="CHEBI:37565"/>
        <dbReference type="ChEBI" id="CHEBI:58805"/>
        <dbReference type="EC" id="2.7.7.65"/>
    </reaction>
</comment>
<evidence type="ECO:0000313" key="7">
    <source>
        <dbReference type="EMBL" id="MDK2126006.1"/>
    </source>
</evidence>
<dbReference type="EMBL" id="JARRAF010000028">
    <property type="protein sequence ID" value="MDK2126006.1"/>
    <property type="molecule type" value="Genomic_DNA"/>
</dbReference>
<evidence type="ECO:0000259" key="6">
    <source>
        <dbReference type="PROSITE" id="PS50887"/>
    </source>
</evidence>
<dbReference type="InterPro" id="IPR000160">
    <property type="entry name" value="GGDEF_dom"/>
</dbReference>
<proteinExistence type="predicted"/>
<dbReference type="EC" id="2.7.7.65" evidence="1"/>
<name>A0ABT7E104_9NEIS</name>
<dbReference type="SMART" id="SM00448">
    <property type="entry name" value="REC"/>
    <property type="match status" value="1"/>
</dbReference>
<dbReference type="GO" id="GO:0052621">
    <property type="term" value="F:diguanylate cyclase activity"/>
    <property type="evidence" value="ECO:0007669"/>
    <property type="project" value="UniProtKB-EC"/>
</dbReference>
<dbReference type="InterPro" id="IPR050469">
    <property type="entry name" value="Diguanylate_Cyclase"/>
</dbReference>
<dbReference type="RefSeq" id="WP_284102320.1">
    <property type="nucleotide sequence ID" value="NZ_JARRAF010000028.1"/>
</dbReference>
<protein>
    <recommendedName>
        <fullName evidence="1">diguanylate cyclase</fullName>
        <ecNumber evidence="1">2.7.7.65</ecNumber>
    </recommendedName>
</protein>
<dbReference type="InterPro" id="IPR029787">
    <property type="entry name" value="Nucleotide_cyclase"/>
</dbReference>
<keyword evidence="7" id="KW-0808">Transferase</keyword>
<keyword evidence="8" id="KW-1185">Reference proteome</keyword>
<dbReference type="SUPFAM" id="SSF52172">
    <property type="entry name" value="CheY-like"/>
    <property type="match status" value="1"/>
</dbReference>
<feature type="modified residue" description="4-aspartylphosphate" evidence="3">
    <location>
        <position position="62"/>
    </location>
</feature>
<feature type="domain" description="Response regulatory" evidence="5">
    <location>
        <begin position="5"/>
        <end position="128"/>
    </location>
</feature>